<accession>A0ABS6VW49</accession>
<organism evidence="6 7">
    <name type="scientific">Zhongshania aquimaris</name>
    <dbReference type="NCBI Taxonomy" id="2857107"/>
    <lineage>
        <taxon>Bacteria</taxon>
        <taxon>Pseudomonadati</taxon>
        <taxon>Pseudomonadota</taxon>
        <taxon>Gammaproteobacteria</taxon>
        <taxon>Cellvibrionales</taxon>
        <taxon>Spongiibacteraceae</taxon>
        <taxon>Zhongshania</taxon>
    </lineage>
</organism>
<dbReference type="PROSITE" id="PS50977">
    <property type="entry name" value="HTH_TETR_2"/>
    <property type="match status" value="1"/>
</dbReference>
<sequence>MTEKQPPRARKLPKQSRSLFTVHAIQQACLKILDEEGAGKLTTQRIADVAGVNIASLYQYFPSKEAILADVYDKTMEELAEQASQRFREFNRLSNHSLSDTLAKIIDLECEQLLALLKLDPDFFREYQHSFDIHRYINELTQLQNNPSWQAWLEPFLVKHQCKGNPRFRGRLIEQTLQGNLRQALIEQADLLADPEFREELLQLLLAYLQ</sequence>
<feature type="domain" description="HTH tetR-type" evidence="5">
    <location>
        <begin position="19"/>
        <end position="79"/>
    </location>
</feature>
<dbReference type="EMBL" id="JAHWDQ010000006">
    <property type="protein sequence ID" value="MBW2942560.1"/>
    <property type="molecule type" value="Genomic_DNA"/>
</dbReference>
<reference evidence="6" key="1">
    <citation type="submission" date="2021-07" db="EMBL/GenBank/DDBJ databases">
        <title>Zhongshania sp. CAU 1632 isolated from seawater.</title>
        <authorList>
            <person name="Kim W."/>
        </authorList>
    </citation>
    <scope>NUCLEOTIDE SEQUENCE</scope>
    <source>
        <strain evidence="6">CAU 1632</strain>
    </source>
</reference>
<keyword evidence="2 4" id="KW-0238">DNA-binding</keyword>
<proteinExistence type="predicted"/>
<name>A0ABS6VW49_9GAMM</name>
<dbReference type="InterPro" id="IPR050109">
    <property type="entry name" value="HTH-type_TetR-like_transc_reg"/>
</dbReference>
<evidence type="ECO:0000256" key="4">
    <source>
        <dbReference type="PROSITE-ProRule" id="PRU00335"/>
    </source>
</evidence>
<keyword evidence="1" id="KW-0805">Transcription regulation</keyword>
<evidence type="ECO:0000256" key="1">
    <source>
        <dbReference type="ARBA" id="ARBA00023015"/>
    </source>
</evidence>
<dbReference type="Pfam" id="PF00440">
    <property type="entry name" value="TetR_N"/>
    <property type="match status" value="1"/>
</dbReference>
<feature type="DNA-binding region" description="H-T-H motif" evidence="4">
    <location>
        <begin position="42"/>
        <end position="61"/>
    </location>
</feature>
<keyword evidence="7" id="KW-1185">Reference proteome</keyword>
<comment type="caution">
    <text evidence="6">The sequence shown here is derived from an EMBL/GenBank/DDBJ whole genome shotgun (WGS) entry which is preliminary data.</text>
</comment>
<evidence type="ECO:0000256" key="3">
    <source>
        <dbReference type="ARBA" id="ARBA00023163"/>
    </source>
</evidence>
<evidence type="ECO:0000313" key="7">
    <source>
        <dbReference type="Proteomes" id="UP001166291"/>
    </source>
</evidence>
<dbReference type="PANTHER" id="PTHR30055">
    <property type="entry name" value="HTH-TYPE TRANSCRIPTIONAL REGULATOR RUTR"/>
    <property type="match status" value="1"/>
</dbReference>
<dbReference type="Proteomes" id="UP001166291">
    <property type="component" value="Unassembled WGS sequence"/>
</dbReference>
<dbReference type="InterPro" id="IPR001647">
    <property type="entry name" value="HTH_TetR"/>
</dbReference>
<gene>
    <name evidence="6" type="ORF">KXJ70_17310</name>
</gene>
<dbReference type="RefSeq" id="WP_219044806.1">
    <property type="nucleotide sequence ID" value="NZ_JAHWDQ010000006.1"/>
</dbReference>
<dbReference type="PANTHER" id="PTHR30055:SF234">
    <property type="entry name" value="HTH-TYPE TRANSCRIPTIONAL REGULATOR BETI"/>
    <property type="match status" value="1"/>
</dbReference>
<keyword evidence="3" id="KW-0804">Transcription</keyword>
<protein>
    <submittedName>
        <fullName evidence="6">TetR/AcrR family transcriptional regulator</fullName>
    </submittedName>
</protein>
<evidence type="ECO:0000256" key="2">
    <source>
        <dbReference type="ARBA" id="ARBA00023125"/>
    </source>
</evidence>
<evidence type="ECO:0000259" key="5">
    <source>
        <dbReference type="PROSITE" id="PS50977"/>
    </source>
</evidence>
<evidence type="ECO:0000313" key="6">
    <source>
        <dbReference type="EMBL" id="MBW2942560.1"/>
    </source>
</evidence>